<accession>A0A1U7XCG6</accession>
<dbReference type="AlphaFoldDB" id="A0A1U7XCG6"/>
<feature type="region of interest" description="Disordered" evidence="1">
    <location>
        <begin position="64"/>
        <end position="87"/>
    </location>
</feature>
<dbReference type="eggNOG" id="KOG0017">
    <property type="taxonomic scope" value="Eukaryota"/>
</dbReference>
<reference evidence="2" key="1">
    <citation type="journal article" date="2013" name="Genome Biol.">
        <title>Reference genomes and transcriptomes of Nicotiana sylvestris and Nicotiana tomentosiformis.</title>
        <authorList>
            <person name="Sierro N."/>
            <person name="Battey J.N."/>
            <person name="Ouadi S."/>
            <person name="Bovet L."/>
            <person name="Goepfert S."/>
            <person name="Bakaher N."/>
            <person name="Peitsch M.C."/>
            <person name="Ivanov N.V."/>
        </authorList>
    </citation>
    <scope>NUCLEOTIDE SEQUENCE [LARGE SCALE GENOMIC DNA]</scope>
</reference>
<gene>
    <name evidence="3" type="primary">LOC104232601</name>
</gene>
<dbReference type="Proteomes" id="UP000189701">
    <property type="component" value="Unplaced"/>
</dbReference>
<evidence type="ECO:0000313" key="2">
    <source>
        <dbReference type="Proteomes" id="UP000189701"/>
    </source>
</evidence>
<proteinExistence type="predicted"/>
<keyword evidence="2" id="KW-1185">Reference proteome</keyword>
<evidence type="ECO:0000313" key="3">
    <source>
        <dbReference type="RefSeq" id="XP_009784150.1"/>
    </source>
</evidence>
<feature type="compositionally biased region" description="Basic and acidic residues" evidence="1">
    <location>
        <begin position="221"/>
        <end position="238"/>
    </location>
</feature>
<name>A0A1U7XCG6_NICSY</name>
<protein>
    <submittedName>
        <fullName evidence="3">Uncharacterized protein LOC104232601</fullName>
    </submittedName>
</protein>
<dbReference type="KEGG" id="nsy:104232601"/>
<dbReference type="GeneID" id="104232601"/>
<feature type="region of interest" description="Disordered" evidence="1">
    <location>
        <begin position="221"/>
        <end position="274"/>
    </location>
</feature>
<feature type="compositionally biased region" description="Basic and acidic residues" evidence="1">
    <location>
        <begin position="255"/>
        <end position="265"/>
    </location>
</feature>
<reference evidence="3" key="2">
    <citation type="submission" date="2025-08" db="UniProtKB">
        <authorList>
            <consortium name="RefSeq"/>
        </authorList>
    </citation>
    <scope>IDENTIFICATION</scope>
    <source>
        <tissue evidence="3">Leaf</tissue>
    </source>
</reference>
<feature type="compositionally biased region" description="Polar residues" evidence="1">
    <location>
        <begin position="76"/>
        <end position="87"/>
    </location>
</feature>
<dbReference type="RefSeq" id="XP_009784150.1">
    <property type="nucleotide sequence ID" value="XM_009785848.1"/>
</dbReference>
<feature type="region of interest" description="Disordered" evidence="1">
    <location>
        <begin position="1"/>
        <end position="23"/>
    </location>
</feature>
<feature type="compositionally biased region" description="Basic and acidic residues" evidence="1">
    <location>
        <begin position="66"/>
        <end position="75"/>
    </location>
</feature>
<evidence type="ECO:0000256" key="1">
    <source>
        <dbReference type="SAM" id="MobiDB-lite"/>
    </source>
</evidence>
<dbReference type="PANTHER" id="PTHR33223:SF11">
    <property type="entry name" value="ELEMENT PROTEIN, PUTATIVE-RELATED"/>
    <property type="match status" value="1"/>
</dbReference>
<dbReference type="PANTHER" id="PTHR33223">
    <property type="entry name" value="CCHC-TYPE DOMAIN-CONTAINING PROTEIN"/>
    <property type="match status" value="1"/>
</dbReference>
<organism evidence="2 3">
    <name type="scientific">Nicotiana sylvestris</name>
    <name type="common">Wood tobacco</name>
    <name type="synonym">South American tobacco</name>
    <dbReference type="NCBI Taxonomy" id="4096"/>
    <lineage>
        <taxon>Eukaryota</taxon>
        <taxon>Viridiplantae</taxon>
        <taxon>Streptophyta</taxon>
        <taxon>Embryophyta</taxon>
        <taxon>Tracheophyta</taxon>
        <taxon>Spermatophyta</taxon>
        <taxon>Magnoliopsida</taxon>
        <taxon>eudicotyledons</taxon>
        <taxon>Gunneridae</taxon>
        <taxon>Pentapetalae</taxon>
        <taxon>asterids</taxon>
        <taxon>lamiids</taxon>
        <taxon>Solanales</taxon>
        <taxon>Solanaceae</taxon>
        <taxon>Nicotianoideae</taxon>
        <taxon>Nicotianeae</taxon>
        <taxon>Nicotiana</taxon>
    </lineage>
</organism>
<sequence>MKLLEELTKRVESGEKKNEANDKKMETYNSRVNQIGGAPLILKELDSKKFIQKPFPSRAAPKLIPKRFDMPDTPKHNGTTDPNDHMTSYTCAIKGNDLEDDENKSVLLKKFGETLSKRAMIWYHNLPPNYIDSFDMLADAFVKSYAEAIKVETRKSDLFKAFTQGLNPRSSLASQQLKQNLVEYPAVTWDDVHNRYQSKIWVKEDQLGAPSGSVYPIRADDRSKRAIDQETRPVRDRYQPYSTDRIGNRSGHHPARNEKRSDRGPGGHGLMSKNWFNRPLESKEAPRLSEYNFNMDVSNIVSAVGRIKETRWPRPLQFDPTQREPNLMCKYHGTHGHKTEDCLQLREEFAQLFNNGHLRE</sequence>